<evidence type="ECO:0000256" key="1">
    <source>
        <dbReference type="SAM" id="SignalP"/>
    </source>
</evidence>
<keyword evidence="3" id="KW-1185">Reference proteome</keyword>
<feature type="chain" id="PRO_5012342559" description="Glycosyl hydrolases family 18" evidence="1">
    <location>
        <begin position="25"/>
        <end position="376"/>
    </location>
</feature>
<name>A0A1N7ADG0_9ACTN</name>
<dbReference type="RefSeq" id="WP_245828269.1">
    <property type="nucleotide sequence ID" value="NZ_FTNF01000009.1"/>
</dbReference>
<reference evidence="2 3" key="1">
    <citation type="submission" date="2017-01" db="EMBL/GenBank/DDBJ databases">
        <authorList>
            <person name="Mah S.A."/>
            <person name="Swanson W.J."/>
            <person name="Moy G.W."/>
            <person name="Vacquier V.D."/>
        </authorList>
    </citation>
    <scope>NUCLEOTIDE SEQUENCE [LARGE SCALE GENOMIC DNA]</scope>
    <source>
        <strain evidence="2 3">DSM 45758</strain>
    </source>
</reference>
<evidence type="ECO:0000313" key="3">
    <source>
        <dbReference type="Proteomes" id="UP000186004"/>
    </source>
</evidence>
<dbReference type="Gene3D" id="3.20.20.80">
    <property type="entry name" value="Glycosidases"/>
    <property type="match status" value="1"/>
</dbReference>
<gene>
    <name evidence="2" type="ORF">SAMN05444858_10966</name>
</gene>
<keyword evidence="1" id="KW-0732">Signal</keyword>
<dbReference type="EMBL" id="FTNF01000009">
    <property type="protein sequence ID" value="SIR37096.1"/>
    <property type="molecule type" value="Genomic_DNA"/>
</dbReference>
<sequence length="376" mass="39698">MRRSLVLLTVLLLLATAVPGAATAAPAPAGTRPGARAATVSAGASPVQVYGAWHCGNDYCTWGTVRGLAEFDSQNRWLVDRGDGRPSVNLVVLSFVNPLALLRQTTDQATLDGVPRGMTPEIVNYFTSRGVRVMLSIGGITYTDDWDAALAENPMLFGQRAAAVASRLGVGIEIDYEQNTDPNLAGLQAFIDAYRAVHPYDATGVRPEARLTIDVAAGDRWLIALNRKATADWLRTDRPVLDYANAMVSARPASADASQDNWQEHVDGKPQFSPSVPPLAPAKFTGGIYIAYGGRALPECVDYATSVQRATAPYVQTVAPNGAGTTAGMLGFMFWAAERPSTRGIGTVPPYTCAGGVGAGATALDVPVPMPPLRQG</sequence>
<organism evidence="2 3">
    <name type="scientific">Micromonospora avicenniae</name>
    <dbReference type="NCBI Taxonomy" id="1198245"/>
    <lineage>
        <taxon>Bacteria</taxon>
        <taxon>Bacillati</taxon>
        <taxon>Actinomycetota</taxon>
        <taxon>Actinomycetes</taxon>
        <taxon>Micromonosporales</taxon>
        <taxon>Micromonosporaceae</taxon>
        <taxon>Micromonospora</taxon>
    </lineage>
</organism>
<dbReference type="SUPFAM" id="SSF51445">
    <property type="entry name" value="(Trans)glycosidases"/>
    <property type="match status" value="1"/>
</dbReference>
<proteinExistence type="predicted"/>
<dbReference type="Proteomes" id="UP000186004">
    <property type="component" value="Unassembled WGS sequence"/>
</dbReference>
<accession>A0A1N7ADG0</accession>
<feature type="signal peptide" evidence="1">
    <location>
        <begin position="1"/>
        <end position="24"/>
    </location>
</feature>
<dbReference type="AlphaFoldDB" id="A0A1N7ADG0"/>
<evidence type="ECO:0000313" key="2">
    <source>
        <dbReference type="EMBL" id="SIR37096.1"/>
    </source>
</evidence>
<protein>
    <recommendedName>
        <fullName evidence="4">Glycosyl hydrolases family 18</fullName>
    </recommendedName>
</protein>
<evidence type="ECO:0008006" key="4">
    <source>
        <dbReference type="Google" id="ProtNLM"/>
    </source>
</evidence>
<dbReference type="InterPro" id="IPR017853">
    <property type="entry name" value="GH"/>
</dbReference>